<feature type="non-terminal residue" evidence="1">
    <location>
        <position position="1"/>
    </location>
</feature>
<dbReference type="AlphaFoldDB" id="A0A9N9DLY2"/>
<gene>
    <name evidence="1" type="ORF">FMOSSE_LOCUS11099</name>
</gene>
<evidence type="ECO:0000313" key="1">
    <source>
        <dbReference type="EMBL" id="CAG8643273.1"/>
    </source>
</evidence>
<proteinExistence type="predicted"/>
<dbReference type="Proteomes" id="UP000789375">
    <property type="component" value="Unassembled WGS sequence"/>
</dbReference>
<sequence>EILRKEISGILKRETFEEEEKTEVSIGDNTLMTLYDDLFNND</sequence>
<keyword evidence="2" id="KW-1185">Reference proteome</keyword>
<comment type="caution">
    <text evidence="1">The sequence shown here is derived from an EMBL/GenBank/DDBJ whole genome shotgun (WGS) entry which is preliminary data.</text>
</comment>
<protein>
    <submittedName>
        <fullName evidence="1">6689_t:CDS:1</fullName>
    </submittedName>
</protein>
<name>A0A9N9DLY2_FUNMO</name>
<accession>A0A9N9DLY2</accession>
<dbReference type="EMBL" id="CAJVPP010004087">
    <property type="protein sequence ID" value="CAG8643273.1"/>
    <property type="molecule type" value="Genomic_DNA"/>
</dbReference>
<evidence type="ECO:0000313" key="2">
    <source>
        <dbReference type="Proteomes" id="UP000789375"/>
    </source>
</evidence>
<organism evidence="1 2">
    <name type="scientific">Funneliformis mosseae</name>
    <name type="common">Endomycorrhizal fungus</name>
    <name type="synonym">Glomus mosseae</name>
    <dbReference type="NCBI Taxonomy" id="27381"/>
    <lineage>
        <taxon>Eukaryota</taxon>
        <taxon>Fungi</taxon>
        <taxon>Fungi incertae sedis</taxon>
        <taxon>Mucoromycota</taxon>
        <taxon>Glomeromycotina</taxon>
        <taxon>Glomeromycetes</taxon>
        <taxon>Glomerales</taxon>
        <taxon>Glomeraceae</taxon>
        <taxon>Funneliformis</taxon>
    </lineage>
</organism>
<reference evidence="1" key="1">
    <citation type="submission" date="2021-06" db="EMBL/GenBank/DDBJ databases">
        <authorList>
            <person name="Kallberg Y."/>
            <person name="Tangrot J."/>
            <person name="Rosling A."/>
        </authorList>
    </citation>
    <scope>NUCLEOTIDE SEQUENCE</scope>
    <source>
        <strain evidence="1">87-6 pot B 2015</strain>
    </source>
</reference>